<organism evidence="11 12">
    <name type="scientific">Rothia dentocariosa</name>
    <dbReference type="NCBI Taxonomy" id="2047"/>
    <lineage>
        <taxon>Bacteria</taxon>
        <taxon>Bacillati</taxon>
        <taxon>Actinomycetota</taxon>
        <taxon>Actinomycetes</taxon>
        <taxon>Micrococcales</taxon>
        <taxon>Micrococcaceae</taxon>
        <taxon>Rothia</taxon>
    </lineage>
</organism>
<evidence type="ECO:0000256" key="6">
    <source>
        <dbReference type="ARBA" id="ARBA00022840"/>
    </source>
</evidence>
<dbReference type="AlphaFoldDB" id="A0A2A8D6F4"/>
<dbReference type="GO" id="GO:0009252">
    <property type="term" value="P:peptidoglycan biosynthetic process"/>
    <property type="evidence" value="ECO:0007669"/>
    <property type="project" value="UniProtKB-UniRule"/>
</dbReference>
<comment type="similarity">
    <text evidence="7">Belongs to the MurCDEF family.</text>
</comment>
<keyword evidence="12" id="KW-1185">Reference proteome</keyword>
<dbReference type="EC" id="6.3.2.9" evidence="7 8"/>
<comment type="subcellular location">
    <subcellularLocation>
        <location evidence="1 7 8">Cytoplasm</location>
    </subcellularLocation>
</comment>
<dbReference type="Gene3D" id="3.40.1190.10">
    <property type="entry name" value="Mur-like, catalytic domain"/>
    <property type="match status" value="1"/>
</dbReference>
<keyword evidence="7 8" id="KW-0132">Cell division</keyword>
<dbReference type="NCBIfam" id="TIGR01087">
    <property type="entry name" value="murD"/>
    <property type="match status" value="1"/>
</dbReference>
<dbReference type="PANTHER" id="PTHR43692">
    <property type="entry name" value="UDP-N-ACETYLMURAMOYLALANINE--D-GLUTAMATE LIGASE"/>
    <property type="match status" value="1"/>
</dbReference>
<evidence type="ECO:0000256" key="4">
    <source>
        <dbReference type="ARBA" id="ARBA00022598"/>
    </source>
</evidence>
<keyword evidence="7 8" id="KW-0131">Cell cycle</keyword>
<dbReference type="SUPFAM" id="SSF53244">
    <property type="entry name" value="MurD-like peptide ligases, peptide-binding domain"/>
    <property type="match status" value="1"/>
</dbReference>
<evidence type="ECO:0000259" key="10">
    <source>
        <dbReference type="Pfam" id="PF08245"/>
    </source>
</evidence>
<feature type="binding site" evidence="7">
    <location>
        <begin position="170"/>
        <end position="176"/>
    </location>
    <ligand>
        <name>ATP</name>
        <dbReference type="ChEBI" id="CHEBI:30616"/>
    </ligand>
</feature>
<dbReference type="GO" id="GO:0071555">
    <property type="term" value="P:cell wall organization"/>
    <property type="evidence" value="ECO:0007669"/>
    <property type="project" value="UniProtKB-KW"/>
</dbReference>
<keyword evidence="4 7" id="KW-0436">Ligase</keyword>
<evidence type="ECO:0000256" key="3">
    <source>
        <dbReference type="ARBA" id="ARBA00022490"/>
    </source>
</evidence>
<dbReference type="GO" id="GO:0005524">
    <property type="term" value="F:ATP binding"/>
    <property type="evidence" value="ECO:0007669"/>
    <property type="project" value="UniProtKB-UniRule"/>
</dbReference>
<gene>
    <name evidence="7" type="primary">murD</name>
    <name evidence="11" type="ORF">CRM92_00275</name>
</gene>
<keyword evidence="5 7" id="KW-0547">Nucleotide-binding</keyword>
<dbReference type="SUPFAM" id="SSF53623">
    <property type="entry name" value="MurD-like peptide ligases, catalytic domain"/>
    <property type="match status" value="1"/>
</dbReference>
<evidence type="ECO:0000256" key="8">
    <source>
        <dbReference type="RuleBase" id="RU003664"/>
    </source>
</evidence>
<dbReference type="InterPro" id="IPR036565">
    <property type="entry name" value="Mur-like_cat_sf"/>
</dbReference>
<protein>
    <recommendedName>
        <fullName evidence="7 8">UDP-N-acetylmuramoylalanine--D-glutamate ligase</fullName>
        <ecNumber evidence="7 8">6.3.2.9</ecNumber>
    </recommendedName>
    <alternativeName>
        <fullName evidence="7">D-glutamic acid-adding enzyme</fullName>
    </alternativeName>
    <alternativeName>
        <fullName evidence="7">UDP-N-acetylmuramoyl-L-alanyl-D-glutamate synthetase</fullName>
    </alternativeName>
</protein>
<evidence type="ECO:0000256" key="5">
    <source>
        <dbReference type="ARBA" id="ARBA00022741"/>
    </source>
</evidence>
<keyword evidence="7 8" id="KW-0961">Cell wall biogenesis/degradation</keyword>
<dbReference type="GO" id="GO:0008764">
    <property type="term" value="F:UDP-N-acetylmuramoylalanine-D-glutamate ligase activity"/>
    <property type="evidence" value="ECO:0007669"/>
    <property type="project" value="UniProtKB-UniRule"/>
</dbReference>
<dbReference type="UniPathway" id="UPA00219"/>
<accession>A0A2A8D6F4</accession>
<evidence type="ECO:0000256" key="7">
    <source>
        <dbReference type="HAMAP-Rule" id="MF_00639"/>
    </source>
</evidence>
<dbReference type="GO" id="GO:0008360">
    <property type="term" value="P:regulation of cell shape"/>
    <property type="evidence" value="ECO:0007669"/>
    <property type="project" value="UniProtKB-KW"/>
</dbReference>
<dbReference type="PANTHER" id="PTHR43692:SF1">
    <property type="entry name" value="UDP-N-ACETYLMURAMOYLALANINE--D-GLUTAMATE LIGASE"/>
    <property type="match status" value="1"/>
</dbReference>
<dbReference type="Gene3D" id="3.90.190.20">
    <property type="entry name" value="Mur ligase, C-terminal domain"/>
    <property type="match status" value="1"/>
</dbReference>
<evidence type="ECO:0000256" key="2">
    <source>
        <dbReference type="ARBA" id="ARBA00004752"/>
    </source>
</evidence>
<keyword evidence="3 7" id="KW-0963">Cytoplasm</keyword>
<dbReference type="SUPFAM" id="SSF51984">
    <property type="entry name" value="MurCD N-terminal domain"/>
    <property type="match status" value="1"/>
</dbReference>
<keyword evidence="7 8" id="KW-0133">Cell shape</keyword>
<dbReference type="RefSeq" id="WP_098042146.1">
    <property type="nucleotide sequence ID" value="NZ_CAURLQ010000003.1"/>
</dbReference>
<dbReference type="InterPro" id="IPR013221">
    <property type="entry name" value="Mur_ligase_cen"/>
</dbReference>
<keyword evidence="6 7" id="KW-0067">ATP-binding</keyword>
<evidence type="ECO:0000313" key="11">
    <source>
        <dbReference type="EMBL" id="PEN16519.1"/>
    </source>
</evidence>
<feature type="domain" description="Mur ligase C-terminal" evidence="9">
    <location>
        <begin position="381"/>
        <end position="505"/>
    </location>
</feature>
<keyword evidence="7 8" id="KW-0573">Peptidoglycan synthesis</keyword>
<evidence type="ECO:0000259" key="9">
    <source>
        <dbReference type="Pfam" id="PF02875"/>
    </source>
</evidence>
<dbReference type="InterPro" id="IPR004101">
    <property type="entry name" value="Mur_ligase_C"/>
</dbReference>
<dbReference type="Pfam" id="PF08245">
    <property type="entry name" value="Mur_ligase_M"/>
    <property type="match status" value="1"/>
</dbReference>
<reference evidence="11" key="1">
    <citation type="submission" date="2017-10" db="EMBL/GenBank/DDBJ databases">
        <title>Kefir isolates.</title>
        <authorList>
            <person name="Kim Y."/>
            <person name="Blasche S."/>
        </authorList>
    </citation>
    <scope>NUCLEOTIDE SEQUENCE [LARGE SCALE GENOMIC DNA]</scope>
    <source>
        <strain evidence="11">OG2-2</strain>
    </source>
</reference>
<dbReference type="InterPro" id="IPR036615">
    <property type="entry name" value="Mur_ligase_C_dom_sf"/>
</dbReference>
<comment type="catalytic activity">
    <reaction evidence="7 8">
        <text>UDP-N-acetyl-alpha-D-muramoyl-L-alanine + D-glutamate + ATP = UDP-N-acetyl-alpha-D-muramoyl-L-alanyl-D-glutamate + ADP + phosphate + H(+)</text>
        <dbReference type="Rhea" id="RHEA:16429"/>
        <dbReference type="ChEBI" id="CHEBI:15378"/>
        <dbReference type="ChEBI" id="CHEBI:29986"/>
        <dbReference type="ChEBI" id="CHEBI:30616"/>
        <dbReference type="ChEBI" id="CHEBI:43474"/>
        <dbReference type="ChEBI" id="CHEBI:83898"/>
        <dbReference type="ChEBI" id="CHEBI:83900"/>
        <dbReference type="ChEBI" id="CHEBI:456216"/>
        <dbReference type="EC" id="6.3.2.9"/>
    </reaction>
</comment>
<dbReference type="Gene3D" id="3.40.50.720">
    <property type="entry name" value="NAD(P)-binding Rossmann-like Domain"/>
    <property type="match status" value="1"/>
</dbReference>
<evidence type="ECO:0000256" key="1">
    <source>
        <dbReference type="ARBA" id="ARBA00004496"/>
    </source>
</evidence>
<comment type="pathway">
    <text evidence="2 7 8">Cell wall biogenesis; peptidoglycan biosynthesis.</text>
</comment>
<comment type="function">
    <text evidence="7 8">Cell wall formation. Catalyzes the addition of glutamate to the nucleotide precursor UDP-N-acetylmuramoyl-L-alanine (UMA).</text>
</comment>
<comment type="caution">
    <text evidence="11">The sequence shown here is derived from an EMBL/GenBank/DDBJ whole genome shotgun (WGS) entry which is preliminary data.</text>
</comment>
<dbReference type="InterPro" id="IPR005762">
    <property type="entry name" value="MurD"/>
</dbReference>
<feature type="domain" description="Mur ligase central" evidence="10">
    <location>
        <begin position="169"/>
        <end position="358"/>
    </location>
</feature>
<dbReference type="Proteomes" id="UP000219947">
    <property type="component" value="Unassembled WGS sequence"/>
</dbReference>
<dbReference type="Pfam" id="PF21799">
    <property type="entry name" value="MurD-like_N"/>
    <property type="match status" value="1"/>
</dbReference>
<dbReference type="EMBL" id="PDEV01000001">
    <property type="protein sequence ID" value="PEN16519.1"/>
    <property type="molecule type" value="Genomic_DNA"/>
</dbReference>
<proteinExistence type="inferred from homology"/>
<evidence type="ECO:0000313" key="12">
    <source>
        <dbReference type="Proteomes" id="UP000219947"/>
    </source>
</evidence>
<dbReference type="Pfam" id="PF02875">
    <property type="entry name" value="Mur_ligase_C"/>
    <property type="match status" value="1"/>
</dbReference>
<dbReference type="GO" id="GO:0051301">
    <property type="term" value="P:cell division"/>
    <property type="evidence" value="ECO:0007669"/>
    <property type="project" value="UniProtKB-KW"/>
</dbReference>
<sequence>MPDAKNSQRTSTYQAQRAQYADAIAVNPVVNNPRLAELTTWDGPWTGLKVVVIGLGTSGDAAVDVLAQKGAHITAIDAQDTQEKRERIRIYQEAYGNVAGLFGEEYMECVPRVDDQDPDVIVTSPGIRPDSLVMLDAYERGIQIWSEIELAWRLNQRQGRVTPKWLCLTGTNGKTTTVGMVDSILKAAGKKSLQVGNVGMPAVYAVADDEPYEFFAVELSSFQLHWTSSLSPYASVVLNVAEDHVDWHGSFEAYKADKARVYENTQAACIFNTDHADTLRMVEEADVIEGARAIGISSTEIPSVSMLGLAENIIVDRAFLKNRYSEALELGVLEDLAPVPGQAPAQHTVENALAAAALCRAANIAPEAVRDGLRSYKPGAHRNQTVLYRDGIQWVNDSKATNPHAANASMSAYPSLIWIAGGLSKGVEYDDLIAQHASRLKAVLIIGTDTAGLKTSLAKYASHVPTYNMTASANDPSDGVTVMEAAVVKAEELAAEGDTVLMAPAAASMDQFNNYAVRGNAFVDAVKSHIVGI</sequence>
<name>A0A2A8D6F4_9MICC</name>
<dbReference type="GO" id="GO:0005737">
    <property type="term" value="C:cytoplasm"/>
    <property type="evidence" value="ECO:0007669"/>
    <property type="project" value="UniProtKB-SubCell"/>
</dbReference>
<dbReference type="HAMAP" id="MF_00639">
    <property type="entry name" value="MurD"/>
    <property type="match status" value="1"/>
</dbReference>